<keyword evidence="3" id="KW-1185">Reference proteome</keyword>
<name>A0AAD5M853_PYTIN</name>
<dbReference type="Proteomes" id="UP001209570">
    <property type="component" value="Unassembled WGS sequence"/>
</dbReference>
<organism evidence="2 3">
    <name type="scientific">Pythium insidiosum</name>
    <name type="common">Pythiosis disease agent</name>
    <dbReference type="NCBI Taxonomy" id="114742"/>
    <lineage>
        <taxon>Eukaryota</taxon>
        <taxon>Sar</taxon>
        <taxon>Stramenopiles</taxon>
        <taxon>Oomycota</taxon>
        <taxon>Peronosporomycetes</taxon>
        <taxon>Pythiales</taxon>
        <taxon>Pythiaceae</taxon>
        <taxon>Pythium</taxon>
    </lineage>
</organism>
<protein>
    <recommendedName>
        <fullName evidence="4">PH domain-containing protein</fullName>
    </recommendedName>
</protein>
<evidence type="ECO:0000256" key="1">
    <source>
        <dbReference type="SAM" id="MobiDB-lite"/>
    </source>
</evidence>
<reference evidence="2" key="1">
    <citation type="submission" date="2021-12" db="EMBL/GenBank/DDBJ databases">
        <title>Prjna785345.</title>
        <authorList>
            <person name="Rujirawat T."/>
            <person name="Krajaejun T."/>
        </authorList>
    </citation>
    <scope>NUCLEOTIDE SEQUENCE</scope>
    <source>
        <strain evidence="2">Pi057C3</strain>
    </source>
</reference>
<evidence type="ECO:0000313" key="2">
    <source>
        <dbReference type="EMBL" id="KAJ0405447.1"/>
    </source>
</evidence>
<dbReference type="EMBL" id="JAKCXM010000045">
    <property type="protein sequence ID" value="KAJ0405447.1"/>
    <property type="molecule type" value="Genomic_DNA"/>
</dbReference>
<feature type="region of interest" description="Disordered" evidence="1">
    <location>
        <begin position="123"/>
        <end position="150"/>
    </location>
</feature>
<proteinExistence type="predicted"/>
<comment type="caution">
    <text evidence="2">The sequence shown here is derived from an EMBL/GenBank/DDBJ whole genome shotgun (WGS) entry which is preliminary data.</text>
</comment>
<dbReference type="AlphaFoldDB" id="A0AAD5M853"/>
<feature type="compositionally biased region" description="Basic and acidic residues" evidence="1">
    <location>
        <begin position="131"/>
        <end position="150"/>
    </location>
</feature>
<accession>A0AAD5M853</accession>
<sequence>MGGQWIVHEGYLNRHQAVSGHLHLPHALLVERYFVLYLNRKLEIYETNAKDESRMESCYVRGFCGWDGHGVLKAGESYGLELKLDKHPQDRIQVAAFNRLDLERWCRGFMAVVDPESAAGQEVRRERRKARKEERRQQEEKEAKIRQWKEQQKKLVEDEKRRLQAREEEIMNMTPLERIDGLGTLDEDTARLLEKRKQRLQRRQAPTTRRVNKAAYRQRLEDAAGGKLDNVQPLPTKTVEQRSKVRIEPPPPGESVIVSIFRITFLIFISRAAQQWQIVAGFVVFQI</sequence>
<evidence type="ECO:0000313" key="3">
    <source>
        <dbReference type="Proteomes" id="UP001209570"/>
    </source>
</evidence>
<evidence type="ECO:0008006" key="4">
    <source>
        <dbReference type="Google" id="ProtNLM"/>
    </source>
</evidence>
<gene>
    <name evidence="2" type="ORF">P43SY_005066</name>
</gene>